<evidence type="ECO:0000313" key="6">
    <source>
        <dbReference type="Proteomes" id="UP000515971"/>
    </source>
</evidence>
<dbReference type="AlphaFoldDB" id="A0A7G9SLA9"/>
<evidence type="ECO:0000256" key="1">
    <source>
        <dbReference type="ARBA" id="ARBA00022612"/>
    </source>
</evidence>
<name>A0A7G9SLA9_9SPHN</name>
<proteinExistence type="predicted"/>
<keyword evidence="2 5" id="KW-0645">Protease</keyword>
<protein>
    <submittedName>
        <fullName evidence="5">HK97 family phage prohead protease</fullName>
    </submittedName>
</protein>
<dbReference type="InterPro" id="IPR006433">
    <property type="entry name" value="Prohead_protease"/>
</dbReference>
<dbReference type="GO" id="GO:0008233">
    <property type="term" value="F:peptidase activity"/>
    <property type="evidence" value="ECO:0007669"/>
    <property type="project" value="UniProtKB-KW"/>
</dbReference>
<sequence length="154" mass="16390">MCSRERATGSPPAPSRRREGEVRFAGYAAVFGRPDKGGDVIRAGAFAEALRRAGEVPLVWQHKAGAVVGRIEHLSEDKRGLRVIAAVEDARAARLVGGGKINGLSFGYRVREASAAGGKRELIALDLVEVSLVANPMQPRARVHAVQAGLRSQT</sequence>
<dbReference type="NCBIfam" id="TIGR01543">
    <property type="entry name" value="proheadase_HK97"/>
    <property type="match status" value="1"/>
</dbReference>
<feature type="domain" description="Prohead serine protease" evidence="4">
    <location>
        <begin position="19"/>
        <end position="147"/>
    </location>
</feature>
<evidence type="ECO:0000259" key="4">
    <source>
        <dbReference type="Pfam" id="PF04586"/>
    </source>
</evidence>
<reference evidence="5 6" key="1">
    <citation type="submission" date="2020-08" db="EMBL/GenBank/DDBJ databases">
        <title>Genome sequence of Sphingomonas lutea KCTC 23642T.</title>
        <authorList>
            <person name="Hyun D.-W."/>
            <person name="Bae J.-W."/>
        </authorList>
    </citation>
    <scope>NUCLEOTIDE SEQUENCE [LARGE SCALE GENOMIC DNA]</scope>
    <source>
        <strain evidence="5 6">KCTC 23642</strain>
    </source>
</reference>
<dbReference type="InterPro" id="IPR054613">
    <property type="entry name" value="Peptidase_S78_dom"/>
</dbReference>
<accession>A0A7G9SLA9</accession>
<dbReference type="SUPFAM" id="SSF50789">
    <property type="entry name" value="Herpes virus serine proteinase, assemblin"/>
    <property type="match status" value="1"/>
</dbReference>
<evidence type="ECO:0000256" key="3">
    <source>
        <dbReference type="ARBA" id="ARBA00022801"/>
    </source>
</evidence>
<gene>
    <name evidence="5" type="ORF">H9L13_10340</name>
</gene>
<evidence type="ECO:0000256" key="2">
    <source>
        <dbReference type="ARBA" id="ARBA00022670"/>
    </source>
</evidence>
<dbReference type="Pfam" id="PF04586">
    <property type="entry name" value="Peptidase_S78"/>
    <property type="match status" value="1"/>
</dbReference>
<dbReference type="KEGG" id="slut:H9L13_10340"/>
<dbReference type="EMBL" id="CP060718">
    <property type="protein sequence ID" value="QNN68634.1"/>
    <property type="molecule type" value="Genomic_DNA"/>
</dbReference>
<dbReference type="InterPro" id="IPR035443">
    <property type="entry name" value="Herpes_virus_sf"/>
</dbReference>
<dbReference type="Proteomes" id="UP000515971">
    <property type="component" value="Chromosome"/>
</dbReference>
<dbReference type="GO" id="GO:0006508">
    <property type="term" value="P:proteolysis"/>
    <property type="evidence" value="ECO:0007669"/>
    <property type="project" value="UniProtKB-KW"/>
</dbReference>
<keyword evidence="6" id="KW-1185">Reference proteome</keyword>
<keyword evidence="1" id="KW-1188">Viral release from host cell</keyword>
<keyword evidence="3" id="KW-0378">Hydrolase</keyword>
<dbReference type="Gene3D" id="3.20.16.10">
    <property type="entry name" value="Herpesvirus/Caudovirus protease domain"/>
    <property type="match status" value="1"/>
</dbReference>
<evidence type="ECO:0000313" key="5">
    <source>
        <dbReference type="EMBL" id="QNN68634.1"/>
    </source>
</evidence>
<organism evidence="5 6">
    <name type="scientific">Sphingomonas lutea</name>
    <dbReference type="NCBI Taxonomy" id="1045317"/>
    <lineage>
        <taxon>Bacteria</taxon>
        <taxon>Pseudomonadati</taxon>
        <taxon>Pseudomonadota</taxon>
        <taxon>Alphaproteobacteria</taxon>
        <taxon>Sphingomonadales</taxon>
        <taxon>Sphingomonadaceae</taxon>
        <taxon>Sphingomonas</taxon>
    </lineage>
</organism>